<keyword evidence="3" id="KW-1185">Reference proteome</keyword>
<comment type="caution">
    <text evidence="2">The sequence shown here is derived from an EMBL/GenBank/DDBJ whole genome shotgun (WGS) entry which is preliminary data.</text>
</comment>
<protein>
    <submittedName>
        <fullName evidence="2">Uncharacterized protein</fullName>
    </submittedName>
</protein>
<name>A0ABS9BVU7_9BACT</name>
<evidence type="ECO:0000313" key="3">
    <source>
        <dbReference type="Proteomes" id="UP001201449"/>
    </source>
</evidence>
<keyword evidence="1" id="KW-0812">Transmembrane</keyword>
<dbReference type="Proteomes" id="UP001201449">
    <property type="component" value="Unassembled WGS sequence"/>
</dbReference>
<evidence type="ECO:0000256" key="1">
    <source>
        <dbReference type="SAM" id="Phobius"/>
    </source>
</evidence>
<proteinExistence type="predicted"/>
<feature type="transmembrane region" description="Helical" evidence="1">
    <location>
        <begin position="24"/>
        <end position="42"/>
    </location>
</feature>
<keyword evidence="1" id="KW-1133">Transmembrane helix</keyword>
<dbReference type="RefSeq" id="WP_234862091.1">
    <property type="nucleotide sequence ID" value="NZ_JAKEVZ010000010.1"/>
</dbReference>
<accession>A0ABS9BVU7</accession>
<organism evidence="2 3">
    <name type="scientific">Mariniradius sediminis</name>
    <dbReference type="NCBI Taxonomy" id="2909237"/>
    <lineage>
        <taxon>Bacteria</taxon>
        <taxon>Pseudomonadati</taxon>
        <taxon>Bacteroidota</taxon>
        <taxon>Cytophagia</taxon>
        <taxon>Cytophagales</taxon>
        <taxon>Cyclobacteriaceae</taxon>
        <taxon>Mariniradius</taxon>
    </lineage>
</organism>
<dbReference type="EMBL" id="JAKEVZ010000010">
    <property type="protein sequence ID" value="MCF1752188.1"/>
    <property type="molecule type" value="Genomic_DNA"/>
</dbReference>
<gene>
    <name evidence="2" type="ORF">L0U89_14090</name>
</gene>
<sequence>MEENTEQAPVIQSEGKKFWNTEKIVSLAAVLISIGTLIVLIYQTNLMSKQQRLSVLPYLTMGNMGTYTPNYKYMIFNNGIGPAFIEKIEVKYKGNTYPYDLYVFLAEHAEGFSQINNLFYSNLAVGTLIPAQTKVEHIMIEDSTEDGEKLHALLSRYFEEGLSFEITYRSIYDEKWLIKNGEVAPLEVD</sequence>
<keyword evidence="1" id="KW-0472">Membrane</keyword>
<reference evidence="2 3" key="1">
    <citation type="submission" date="2022-01" db="EMBL/GenBank/DDBJ databases">
        <title>Mariniradius saccharolyticus sp. nov., isolated from sediment of a river.</title>
        <authorList>
            <person name="Liu H."/>
        </authorList>
    </citation>
    <scope>NUCLEOTIDE SEQUENCE [LARGE SCALE GENOMIC DNA]</scope>
    <source>
        <strain evidence="2 3">RY-2</strain>
    </source>
</reference>
<evidence type="ECO:0000313" key="2">
    <source>
        <dbReference type="EMBL" id="MCF1752188.1"/>
    </source>
</evidence>